<dbReference type="AlphaFoldDB" id="A0AAV9BBR9"/>
<reference evidence="8" key="2">
    <citation type="submission" date="2023-06" db="EMBL/GenBank/DDBJ databases">
        <authorList>
            <person name="Ma L."/>
            <person name="Liu K.-W."/>
            <person name="Li Z."/>
            <person name="Hsiao Y.-Y."/>
            <person name="Qi Y."/>
            <person name="Fu T."/>
            <person name="Tang G."/>
            <person name="Zhang D."/>
            <person name="Sun W.-H."/>
            <person name="Liu D.-K."/>
            <person name="Li Y."/>
            <person name="Chen G.-Z."/>
            <person name="Liu X.-D."/>
            <person name="Liao X.-Y."/>
            <person name="Jiang Y.-T."/>
            <person name="Yu X."/>
            <person name="Hao Y."/>
            <person name="Huang J."/>
            <person name="Zhao X.-W."/>
            <person name="Ke S."/>
            <person name="Chen Y.-Y."/>
            <person name="Wu W.-L."/>
            <person name="Hsu J.-L."/>
            <person name="Lin Y.-F."/>
            <person name="Huang M.-D."/>
            <person name="Li C.-Y."/>
            <person name="Huang L."/>
            <person name="Wang Z.-W."/>
            <person name="Zhao X."/>
            <person name="Zhong W.-Y."/>
            <person name="Peng D.-H."/>
            <person name="Ahmad S."/>
            <person name="Lan S."/>
            <person name="Zhang J.-S."/>
            <person name="Tsai W.-C."/>
            <person name="Van De Peer Y."/>
            <person name="Liu Z.-J."/>
        </authorList>
    </citation>
    <scope>NUCLEOTIDE SEQUENCE</scope>
    <source>
        <strain evidence="8">SCP</strain>
        <tissue evidence="8">Leaves</tissue>
    </source>
</reference>
<feature type="domain" description="RecX second three-helical" evidence="5">
    <location>
        <begin position="169"/>
        <end position="209"/>
    </location>
</feature>
<dbReference type="Pfam" id="PF21981">
    <property type="entry name" value="RecX_HTH3"/>
    <property type="match status" value="1"/>
</dbReference>
<organism evidence="8 9">
    <name type="scientific">Acorus gramineus</name>
    <name type="common">Dwarf sweet flag</name>
    <dbReference type="NCBI Taxonomy" id="55184"/>
    <lineage>
        <taxon>Eukaryota</taxon>
        <taxon>Viridiplantae</taxon>
        <taxon>Streptophyta</taxon>
        <taxon>Embryophyta</taxon>
        <taxon>Tracheophyta</taxon>
        <taxon>Spermatophyta</taxon>
        <taxon>Magnoliopsida</taxon>
        <taxon>Liliopsida</taxon>
        <taxon>Acoraceae</taxon>
        <taxon>Acorus</taxon>
    </lineage>
</organism>
<evidence type="ECO:0000259" key="7">
    <source>
        <dbReference type="Pfam" id="PF21982"/>
    </source>
</evidence>
<dbReference type="HAMAP" id="MF_01114">
    <property type="entry name" value="RecX"/>
    <property type="match status" value="1"/>
</dbReference>
<dbReference type="Gene3D" id="1.10.10.10">
    <property type="entry name" value="Winged helix-like DNA-binding domain superfamily/Winged helix DNA-binding domain"/>
    <property type="match status" value="3"/>
</dbReference>
<keyword evidence="4" id="KW-0963">Cytoplasm</keyword>
<evidence type="ECO:0000256" key="3">
    <source>
        <dbReference type="ARBA" id="ARBA00018111"/>
    </source>
</evidence>
<proteinExistence type="inferred from homology"/>
<feature type="domain" description="RecX third three-helical" evidence="6">
    <location>
        <begin position="236"/>
        <end position="274"/>
    </location>
</feature>
<dbReference type="Pfam" id="PF02631">
    <property type="entry name" value="RecX_HTH2"/>
    <property type="match status" value="1"/>
</dbReference>
<comment type="caution">
    <text evidence="8">The sequence shown here is derived from an EMBL/GenBank/DDBJ whole genome shotgun (WGS) entry which is preliminary data.</text>
</comment>
<keyword evidence="9" id="KW-1185">Reference proteome</keyword>
<dbReference type="InterPro" id="IPR003783">
    <property type="entry name" value="Regulatory_RecX"/>
</dbReference>
<reference evidence="8" key="1">
    <citation type="journal article" date="2023" name="Nat. Commun.">
        <title>Diploid and tetraploid genomes of Acorus and the evolution of monocots.</title>
        <authorList>
            <person name="Ma L."/>
            <person name="Liu K.W."/>
            <person name="Li Z."/>
            <person name="Hsiao Y.Y."/>
            <person name="Qi Y."/>
            <person name="Fu T."/>
            <person name="Tang G.D."/>
            <person name="Zhang D."/>
            <person name="Sun W.H."/>
            <person name="Liu D.K."/>
            <person name="Li Y."/>
            <person name="Chen G.Z."/>
            <person name="Liu X.D."/>
            <person name="Liao X.Y."/>
            <person name="Jiang Y.T."/>
            <person name="Yu X."/>
            <person name="Hao Y."/>
            <person name="Huang J."/>
            <person name="Zhao X.W."/>
            <person name="Ke S."/>
            <person name="Chen Y.Y."/>
            <person name="Wu W.L."/>
            <person name="Hsu J.L."/>
            <person name="Lin Y.F."/>
            <person name="Huang M.D."/>
            <person name="Li C.Y."/>
            <person name="Huang L."/>
            <person name="Wang Z.W."/>
            <person name="Zhao X."/>
            <person name="Zhong W.Y."/>
            <person name="Peng D.H."/>
            <person name="Ahmad S."/>
            <person name="Lan S."/>
            <person name="Zhang J.S."/>
            <person name="Tsai W.C."/>
            <person name="Van de Peer Y."/>
            <person name="Liu Z.J."/>
        </authorList>
    </citation>
    <scope>NUCLEOTIDE SEQUENCE</scope>
    <source>
        <strain evidence="8">SCP</strain>
    </source>
</reference>
<feature type="domain" description="RecX first three-helical" evidence="7">
    <location>
        <begin position="125"/>
        <end position="162"/>
    </location>
</feature>
<name>A0AAV9BBR9_ACOGR</name>
<evidence type="ECO:0000256" key="2">
    <source>
        <dbReference type="ARBA" id="ARBA00009695"/>
    </source>
</evidence>
<evidence type="ECO:0000313" key="8">
    <source>
        <dbReference type="EMBL" id="KAK1273752.1"/>
    </source>
</evidence>
<dbReference type="Proteomes" id="UP001179952">
    <property type="component" value="Unassembled WGS sequence"/>
</dbReference>
<dbReference type="GO" id="GO:0006282">
    <property type="term" value="P:regulation of DNA repair"/>
    <property type="evidence" value="ECO:0007669"/>
    <property type="project" value="InterPro"/>
</dbReference>
<gene>
    <name evidence="8" type="ORF">QJS04_geneDACA007816</name>
</gene>
<dbReference type="InterPro" id="IPR053926">
    <property type="entry name" value="RecX_HTH_1st"/>
</dbReference>
<comment type="subcellular location">
    <subcellularLocation>
        <location evidence="1">Cytoplasm</location>
    </subcellularLocation>
</comment>
<dbReference type="PANTHER" id="PTHR33602:SF1">
    <property type="entry name" value="REGULATORY PROTEIN RECX FAMILY PROTEIN"/>
    <property type="match status" value="1"/>
</dbReference>
<accession>A0AAV9BBR9</accession>
<sequence>MLAENLCRQISQEFRSYARLHIFSWASKRAISTTSYRNGWDRINGYQNIGTYFVNRRLIHSSPLKAKSNDMCKPVAEFHKFDSIEKHELEAAKWKPCEEELQGFHDEDSEIAKDVWKTKEEVEQLAIEILAARAYTTAELRKKLRSKNKYPADIISSVVTDLQNRGMLNDGLYAEIFSQSRWLSRSWGPKRIKQALLRKGVNEAIVNKATKDVFEDANVTKNEKSSNVHLSKLSMDQLFAQAAKQWQRSQGKSPEARKSRMLRWLQYRGFDWGVTLTILKKLESEYPP</sequence>
<dbReference type="PANTHER" id="PTHR33602">
    <property type="entry name" value="REGULATORY PROTEIN RECX FAMILY PROTEIN"/>
    <property type="match status" value="1"/>
</dbReference>
<dbReference type="InterPro" id="IPR053925">
    <property type="entry name" value="RecX_HTH_3rd"/>
</dbReference>
<evidence type="ECO:0000259" key="5">
    <source>
        <dbReference type="Pfam" id="PF02631"/>
    </source>
</evidence>
<dbReference type="EMBL" id="JAUJYN010000004">
    <property type="protein sequence ID" value="KAK1273752.1"/>
    <property type="molecule type" value="Genomic_DNA"/>
</dbReference>
<evidence type="ECO:0000313" key="9">
    <source>
        <dbReference type="Proteomes" id="UP001179952"/>
    </source>
</evidence>
<evidence type="ECO:0000259" key="6">
    <source>
        <dbReference type="Pfam" id="PF21981"/>
    </source>
</evidence>
<dbReference type="InterPro" id="IPR053924">
    <property type="entry name" value="RecX_HTH_2nd"/>
</dbReference>
<dbReference type="GO" id="GO:0005737">
    <property type="term" value="C:cytoplasm"/>
    <property type="evidence" value="ECO:0007669"/>
    <property type="project" value="UniProtKB-SubCell"/>
</dbReference>
<protein>
    <recommendedName>
        <fullName evidence="3">Regulatory protein RecX</fullName>
    </recommendedName>
</protein>
<evidence type="ECO:0000256" key="1">
    <source>
        <dbReference type="ARBA" id="ARBA00004496"/>
    </source>
</evidence>
<evidence type="ECO:0000256" key="4">
    <source>
        <dbReference type="ARBA" id="ARBA00022490"/>
    </source>
</evidence>
<comment type="similarity">
    <text evidence="2">Belongs to the RecX family.</text>
</comment>
<dbReference type="InterPro" id="IPR036388">
    <property type="entry name" value="WH-like_DNA-bd_sf"/>
</dbReference>
<dbReference type="Pfam" id="PF21982">
    <property type="entry name" value="RecX_HTH1"/>
    <property type="match status" value="1"/>
</dbReference>